<name>A0A8S3BI90_9BILA</name>
<evidence type="ECO:0000313" key="3">
    <source>
        <dbReference type="Proteomes" id="UP000681720"/>
    </source>
</evidence>
<comment type="caution">
    <text evidence="2">The sequence shown here is derived from an EMBL/GenBank/DDBJ whole genome shotgun (WGS) entry which is preliminary data.</text>
</comment>
<dbReference type="Proteomes" id="UP000681967">
    <property type="component" value="Unassembled WGS sequence"/>
</dbReference>
<dbReference type="EMBL" id="CAJOBH010095982">
    <property type="protein sequence ID" value="CAF4589705.1"/>
    <property type="molecule type" value="Genomic_DNA"/>
</dbReference>
<dbReference type="AlphaFoldDB" id="A0A8S3BI90"/>
<reference evidence="2" key="1">
    <citation type="submission" date="2021-02" db="EMBL/GenBank/DDBJ databases">
        <authorList>
            <person name="Nowell W R."/>
        </authorList>
    </citation>
    <scope>NUCLEOTIDE SEQUENCE</scope>
</reference>
<protein>
    <submittedName>
        <fullName evidence="2">Uncharacterized protein</fullName>
    </submittedName>
</protein>
<proteinExistence type="predicted"/>
<evidence type="ECO:0000313" key="1">
    <source>
        <dbReference type="EMBL" id="CAF4589705.1"/>
    </source>
</evidence>
<feature type="non-terminal residue" evidence="2">
    <location>
        <position position="33"/>
    </location>
</feature>
<sequence>MAKKTIEYPVCYGDIIDPYLDTVKYECQHFSSV</sequence>
<dbReference type="EMBL" id="CAJOBJ010151019">
    <property type="protein sequence ID" value="CAF4806186.1"/>
    <property type="molecule type" value="Genomic_DNA"/>
</dbReference>
<organism evidence="2 3">
    <name type="scientific">Rotaria magnacalcarata</name>
    <dbReference type="NCBI Taxonomy" id="392030"/>
    <lineage>
        <taxon>Eukaryota</taxon>
        <taxon>Metazoa</taxon>
        <taxon>Spiralia</taxon>
        <taxon>Gnathifera</taxon>
        <taxon>Rotifera</taxon>
        <taxon>Eurotatoria</taxon>
        <taxon>Bdelloidea</taxon>
        <taxon>Philodinida</taxon>
        <taxon>Philodinidae</taxon>
        <taxon>Rotaria</taxon>
    </lineage>
</organism>
<dbReference type="Proteomes" id="UP000681720">
    <property type="component" value="Unassembled WGS sequence"/>
</dbReference>
<gene>
    <name evidence="1" type="ORF">BYL167_LOCUS39660</name>
    <name evidence="2" type="ORF">GIL414_LOCUS47377</name>
</gene>
<evidence type="ECO:0000313" key="2">
    <source>
        <dbReference type="EMBL" id="CAF4806186.1"/>
    </source>
</evidence>
<accession>A0A8S3BI90</accession>